<feature type="repeat" description="WD" evidence="1">
    <location>
        <begin position="159"/>
        <end position="175"/>
    </location>
</feature>
<dbReference type="AlphaFoldDB" id="A0AAD4N2V3"/>
<gene>
    <name evidence="2" type="ORF">DdX_08696</name>
</gene>
<dbReference type="PROSITE" id="PS50082">
    <property type="entry name" value="WD_REPEATS_2"/>
    <property type="match status" value="1"/>
</dbReference>
<dbReference type="InterPro" id="IPR036322">
    <property type="entry name" value="WD40_repeat_dom_sf"/>
</dbReference>
<sequence>MKNRHQKDPLVNVLSRTGKLLGIKPATVERVQNVSLVSESERESDDDIGSQTPIEIRDMSDLAELDSFLKVLSTGRWNDGLEDGIDDGMDVAAGWKPAYCSLYQTNGFSLTNSHEEEGTSSKLSLDISRLCRIETVTNSKNDDPYQKCVRLYTLGKHLYMATGGSDGFVRIWNLSEMITGDLISSNQKLDEDVPPTDIGGEPTFEIQTEGEIVDELDVSKCGSVLSVVLDKKTVFYDTENGHQLLQLDIPKSSEKIISKKEVRSHIISLARACDEVFLLIMSTQRRAFGDVKNMVDDAQRLEGVKSQQRPVNKYETTIARERELSNCPLRPDEILEDDLPSCPGKVIGIFDDLDMEMIAASLESSSP</sequence>
<dbReference type="Gene3D" id="2.130.10.10">
    <property type="entry name" value="YVTN repeat-like/Quinoprotein amine dehydrogenase"/>
    <property type="match status" value="1"/>
</dbReference>
<reference evidence="2" key="1">
    <citation type="submission" date="2022-01" db="EMBL/GenBank/DDBJ databases">
        <title>Genome Sequence Resource for Two Populations of Ditylenchus destructor, the Migratory Endoparasitic Phytonematode.</title>
        <authorList>
            <person name="Zhang H."/>
            <person name="Lin R."/>
            <person name="Xie B."/>
        </authorList>
    </citation>
    <scope>NUCLEOTIDE SEQUENCE</scope>
    <source>
        <strain evidence="2">BazhouSP</strain>
    </source>
</reference>
<evidence type="ECO:0000313" key="3">
    <source>
        <dbReference type="Proteomes" id="UP001201812"/>
    </source>
</evidence>
<protein>
    <submittedName>
        <fullName evidence="2">SEC like protein</fullName>
    </submittedName>
</protein>
<name>A0AAD4N2V3_9BILA</name>
<dbReference type="InterPro" id="IPR015943">
    <property type="entry name" value="WD40/YVTN_repeat-like_dom_sf"/>
</dbReference>
<keyword evidence="3" id="KW-1185">Reference proteome</keyword>
<dbReference type="InterPro" id="IPR001680">
    <property type="entry name" value="WD40_rpt"/>
</dbReference>
<keyword evidence="1" id="KW-0853">WD repeat</keyword>
<organism evidence="2 3">
    <name type="scientific">Ditylenchus destructor</name>
    <dbReference type="NCBI Taxonomy" id="166010"/>
    <lineage>
        <taxon>Eukaryota</taxon>
        <taxon>Metazoa</taxon>
        <taxon>Ecdysozoa</taxon>
        <taxon>Nematoda</taxon>
        <taxon>Chromadorea</taxon>
        <taxon>Rhabditida</taxon>
        <taxon>Tylenchina</taxon>
        <taxon>Tylenchomorpha</taxon>
        <taxon>Sphaerularioidea</taxon>
        <taxon>Anguinidae</taxon>
        <taxon>Anguininae</taxon>
        <taxon>Ditylenchus</taxon>
    </lineage>
</organism>
<proteinExistence type="predicted"/>
<dbReference type="Proteomes" id="UP001201812">
    <property type="component" value="Unassembled WGS sequence"/>
</dbReference>
<comment type="caution">
    <text evidence="2">The sequence shown here is derived from an EMBL/GenBank/DDBJ whole genome shotgun (WGS) entry which is preliminary data.</text>
</comment>
<dbReference type="SUPFAM" id="SSF50978">
    <property type="entry name" value="WD40 repeat-like"/>
    <property type="match status" value="1"/>
</dbReference>
<evidence type="ECO:0000256" key="1">
    <source>
        <dbReference type="PROSITE-ProRule" id="PRU00221"/>
    </source>
</evidence>
<accession>A0AAD4N2V3</accession>
<evidence type="ECO:0000313" key="2">
    <source>
        <dbReference type="EMBL" id="KAI1714593.1"/>
    </source>
</evidence>
<dbReference type="EMBL" id="JAKKPZ010000013">
    <property type="protein sequence ID" value="KAI1714593.1"/>
    <property type="molecule type" value="Genomic_DNA"/>
</dbReference>